<dbReference type="FunFam" id="3.20.20.100:FF:000006">
    <property type="entry name" value="Aldo-keto reductase family 1 member A1"/>
    <property type="match status" value="1"/>
</dbReference>
<dbReference type="PROSITE" id="PS00798">
    <property type="entry name" value="ALDOKETO_REDUCTASE_1"/>
    <property type="match status" value="1"/>
</dbReference>
<dbReference type="GO" id="GO:0016491">
    <property type="term" value="F:oxidoreductase activity"/>
    <property type="evidence" value="ECO:0007669"/>
    <property type="project" value="UniProtKB-KW"/>
</dbReference>
<keyword evidence="3" id="KW-0560">Oxidoreductase</keyword>
<feature type="site" description="Lowers pKa of active site Tyr" evidence="6">
    <location>
        <position position="82"/>
    </location>
</feature>
<evidence type="ECO:0000259" key="7">
    <source>
        <dbReference type="Pfam" id="PF00248"/>
    </source>
</evidence>
<comment type="caution">
    <text evidence="8">The sequence shown here is derived from an EMBL/GenBank/DDBJ whole genome shotgun (WGS) entry which is preliminary data.</text>
</comment>
<evidence type="ECO:0000256" key="5">
    <source>
        <dbReference type="PIRSR" id="PIRSR000097-2"/>
    </source>
</evidence>
<dbReference type="PRINTS" id="PR00069">
    <property type="entry name" value="ALDKETRDTASE"/>
</dbReference>
<name>A0A2G8JK54_STIJA</name>
<evidence type="ECO:0000256" key="2">
    <source>
        <dbReference type="ARBA" id="ARBA00022857"/>
    </source>
</evidence>
<gene>
    <name evidence="8" type="ORF">BSL78_27053</name>
</gene>
<dbReference type="Pfam" id="PF00248">
    <property type="entry name" value="Aldo_ket_red"/>
    <property type="match status" value="1"/>
</dbReference>
<dbReference type="EMBL" id="MRZV01001740">
    <property type="protein sequence ID" value="PIK36110.1"/>
    <property type="molecule type" value="Genomic_DNA"/>
</dbReference>
<dbReference type="OrthoDB" id="416253at2759"/>
<accession>A0A2G8JK54</accession>
<dbReference type="AlphaFoldDB" id="A0A2G8JK54"/>
<evidence type="ECO:0000313" key="9">
    <source>
        <dbReference type="Proteomes" id="UP000230750"/>
    </source>
</evidence>
<dbReference type="InterPro" id="IPR023210">
    <property type="entry name" value="NADP_OxRdtase_dom"/>
</dbReference>
<dbReference type="Gene3D" id="3.20.20.100">
    <property type="entry name" value="NADP-dependent oxidoreductase domain"/>
    <property type="match status" value="1"/>
</dbReference>
<evidence type="ECO:0000256" key="6">
    <source>
        <dbReference type="PIRSR" id="PIRSR000097-3"/>
    </source>
</evidence>
<dbReference type="SUPFAM" id="SSF51430">
    <property type="entry name" value="NAD(P)-linked oxidoreductase"/>
    <property type="match status" value="1"/>
</dbReference>
<dbReference type="InterPro" id="IPR036812">
    <property type="entry name" value="NAD(P)_OxRdtase_dom_sf"/>
</dbReference>
<proteinExistence type="inferred from homology"/>
<keyword evidence="2" id="KW-0521">NADP</keyword>
<dbReference type="PANTHER" id="PTHR11732">
    <property type="entry name" value="ALDO/KETO REDUCTASE"/>
    <property type="match status" value="1"/>
</dbReference>
<dbReference type="PIRSF" id="PIRSF000097">
    <property type="entry name" value="AKR"/>
    <property type="match status" value="1"/>
</dbReference>
<dbReference type="InterPro" id="IPR020471">
    <property type="entry name" value="AKR"/>
</dbReference>
<feature type="active site" description="Proton donor" evidence="4">
    <location>
        <position position="53"/>
    </location>
</feature>
<sequence length="279" mass="31328">MAADKNTYSFLSDHTRIPNIGLGTWKSAKGDVKNAVIAAIDAGYRHLDCAFIYQNEEEIGEALKEKIKDGTIERDDIYITTKLWGTHHSPSRVEQGIKMSLTPLQLDYVDLYLMHSPCGRKFIDDKTFFPKDENDKNAYDDVHYVETWKAMEKLVEKGLAISIGVSNFNVPQMEEIVTAAQVPCVMNQIEIHPAIDQSDIITYCKAKSIALTAYSPFGSPDRPWASDKDPNLFEDPVVKEIAESRGCTAGQVLLAYHLNQEIVVVPKSVTPSRIKENFE</sequence>
<organism evidence="8 9">
    <name type="scientific">Stichopus japonicus</name>
    <name type="common">Sea cucumber</name>
    <dbReference type="NCBI Taxonomy" id="307972"/>
    <lineage>
        <taxon>Eukaryota</taxon>
        <taxon>Metazoa</taxon>
        <taxon>Echinodermata</taxon>
        <taxon>Eleutherozoa</taxon>
        <taxon>Echinozoa</taxon>
        <taxon>Holothuroidea</taxon>
        <taxon>Aspidochirotacea</taxon>
        <taxon>Aspidochirotida</taxon>
        <taxon>Stichopodidae</taxon>
        <taxon>Apostichopus</taxon>
    </lineage>
</organism>
<evidence type="ECO:0000256" key="1">
    <source>
        <dbReference type="ARBA" id="ARBA00007905"/>
    </source>
</evidence>
<keyword evidence="9" id="KW-1185">Reference proteome</keyword>
<protein>
    <submittedName>
        <fullName evidence="8">Aldo-keto reductase</fullName>
    </submittedName>
</protein>
<dbReference type="Proteomes" id="UP000230750">
    <property type="component" value="Unassembled WGS sequence"/>
</dbReference>
<evidence type="ECO:0000313" key="8">
    <source>
        <dbReference type="EMBL" id="PIK36110.1"/>
    </source>
</evidence>
<feature type="non-terminal residue" evidence="8">
    <location>
        <position position="279"/>
    </location>
</feature>
<dbReference type="STRING" id="307972.A0A2G8JK54"/>
<dbReference type="InterPro" id="IPR018170">
    <property type="entry name" value="Aldo/ket_reductase_CS"/>
</dbReference>
<evidence type="ECO:0000256" key="4">
    <source>
        <dbReference type="PIRSR" id="PIRSR000097-1"/>
    </source>
</evidence>
<reference evidence="8 9" key="1">
    <citation type="journal article" date="2017" name="PLoS Biol.">
        <title>The sea cucumber genome provides insights into morphological evolution and visceral regeneration.</title>
        <authorList>
            <person name="Zhang X."/>
            <person name="Sun L."/>
            <person name="Yuan J."/>
            <person name="Sun Y."/>
            <person name="Gao Y."/>
            <person name="Zhang L."/>
            <person name="Li S."/>
            <person name="Dai H."/>
            <person name="Hamel J.F."/>
            <person name="Liu C."/>
            <person name="Yu Y."/>
            <person name="Liu S."/>
            <person name="Lin W."/>
            <person name="Guo K."/>
            <person name="Jin S."/>
            <person name="Xu P."/>
            <person name="Storey K.B."/>
            <person name="Huan P."/>
            <person name="Zhang T."/>
            <person name="Zhou Y."/>
            <person name="Zhang J."/>
            <person name="Lin C."/>
            <person name="Li X."/>
            <person name="Xing L."/>
            <person name="Huo D."/>
            <person name="Sun M."/>
            <person name="Wang L."/>
            <person name="Mercier A."/>
            <person name="Li F."/>
            <person name="Yang H."/>
            <person name="Xiang J."/>
        </authorList>
    </citation>
    <scope>NUCLEOTIDE SEQUENCE [LARGE SCALE GENOMIC DNA]</scope>
    <source>
        <strain evidence="8">Shaxun</strain>
        <tissue evidence="8">Muscle</tissue>
    </source>
</reference>
<feature type="domain" description="NADP-dependent oxidoreductase" evidence="7">
    <location>
        <begin position="20"/>
        <end position="278"/>
    </location>
</feature>
<evidence type="ECO:0000256" key="3">
    <source>
        <dbReference type="ARBA" id="ARBA00023002"/>
    </source>
</evidence>
<comment type="similarity">
    <text evidence="1">Belongs to the aldo/keto reductase family.</text>
</comment>
<feature type="binding site" evidence="5">
    <location>
        <position position="115"/>
    </location>
    <ligand>
        <name>substrate</name>
    </ligand>
</feature>